<keyword evidence="3" id="KW-1185">Reference proteome</keyword>
<comment type="caution">
    <text evidence="2">The sequence shown here is derived from an EMBL/GenBank/DDBJ whole genome shotgun (WGS) entry which is preliminary data.</text>
</comment>
<dbReference type="EMBL" id="JARJCN010000028">
    <property type="protein sequence ID" value="KAJ7087637.1"/>
    <property type="molecule type" value="Genomic_DNA"/>
</dbReference>
<proteinExistence type="predicted"/>
<keyword evidence="1" id="KW-1133">Transmembrane helix</keyword>
<accession>A0AAD6U280</accession>
<protein>
    <submittedName>
        <fullName evidence="2">Uncharacterized protein</fullName>
    </submittedName>
</protein>
<organism evidence="2 3">
    <name type="scientific">Mycena belliarum</name>
    <dbReference type="NCBI Taxonomy" id="1033014"/>
    <lineage>
        <taxon>Eukaryota</taxon>
        <taxon>Fungi</taxon>
        <taxon>Dikarya</taxon>
        <taxon>Basidiomycota</taxon>
        <taxon>Agaricomycotina</taxon>
        <taxon>Agaricomycetes</taxon>
        <taxon>Agaricomycetidae</taxon>
        <taxon>Agaricales</taxon>
        <taxon>Marasmiineae</taxon>
        <taxon>Mycenaceae</taxon>
        <taxon>Mycena</taxon>
    </lineage>
</organism>
<keyword evidence="1" id="KW-0812">Transmembrane</keyword>
<dbReference type="AlphaFoldDB" id="A0AAD6U280"/>
<name>A0AAD6U280_9AGAR</name>
<feature type="transmembrane region" description="Helical" evidence="1">
    <location>
        <begin position="173"/>
        <end position="191"/>
    </location>
</feature>
<gene>
    <name evidence="2" type="ORF">B0H15DRAFT_781194</name>
</gene>
<sequence>MQKLRRQARKYPLRAGLRFTLPLQIPAQNPDSGSRPVPFVSTTEPATLELVEALQTGVDKTSQIWTARVMETPETVLVMKIVQLSMCVISDLDDQLFWGEWEYPPDFAPREAWVYAQIRALQGLYVPYFFGIHKIETPSKEVAEVLVLEYIPGQSIYTVHLRLLRSRRFGRRVYLREALLLVLIVHFTHFTHSLSRGLRRSTRLSRLAAGLFVQDWARDNFMLTGPPGKQVVVALDLRRATLCKKEDQEEASKRQQCQFCDIIRTALLQADDWEDDENSVLLPRLDAWAEQNLGNDLWEVVIPESELVWDSGNEGDEDEVSEN</sequence>
<keyword evidence="1" id="KW-0472">Membrane</keyword>
<evidence type="ECO:0000256" key="1">
    <source>
        <dbReference type="SAM" id="Phobius"/>
    </source>
</evidence>
<dbReference type="Proteomes" id="UP001222325">
    <property type="component" value="Unassembled WGS sequence"/>
</dbReference>
<evidence type="ECO:0000313" key="3">
    <source>
        <dbReference type="Proteomes" id="UP001222325"/>
    </source>
</evidence>
<reference evidence="2" key="1">
    <citation type="submission" date="2023-03" db="EMBL/GenBank/DDBJ databases">
        <title>Massive genome expansion in bonnet fungi (Mycena s.s.) driven by repeated elements and novel gene families across ecological guilds.</title>
        <authorList>
            <consortium name="Lawrence Berkeley National Laboratory"/>
            <person name="Harder C.B."/>
            <person name="Miyauchi S."/>
            <person name="Viragh M."/>
            <person name="Kuo A."/>
            <person name="Thoen E."/>
            <person name="Andreopoulos B."/>
            <person name="Lu D."/>
            <person name="Skrede I."/>
            <person name="Drula E."/>
            <person name="Henrissat B."/>
            <person name="Morin E."/>
            <person name="Kohler A."/>
            <person name="Barry K."/>
            <person name="LaButti K."/>
            <person name="Morin E."/>
            <person name="Salamov A."/>
            <person name="Lipzen A."/>
            <person name="Mereny Z."/>
            <person name="Hegedus B."/>
            <person name="Baldrian P."/>
            <person name="Stursova M."/>
            <person name="Weitz H."/>
            <person name="Taylor A."/>
            <person name="Grigoriev I.V."/>
            <person name="Nagy L.G."/>
            <person name="Martin F."/>
            <person name="Kauserud H."/>
        </authorList>
    </citation>
    <scope>NUCLEOTIDE SEQUENCE</scope>
    <source>
        <strain evidence="2">CBHHK173m</strain>
    </source>
</reference>
<evidence type="ECO:0000313" key="2">
    <source>
        <dbReference type="EMBL" id="KAJ7087637.1"/>
    </source>
</evidence>